<feature type="region of interest" description="Disordered" evidence="1">
    <location>
        <begin position="130"/>
        <end position="158"/>
    </location>
</feature>
<evidence type="ECO:0000313" key="4">
    <source>
        <dbReference type="Proteomes" id="UP000310200"/>
    </source>
</evidence>
<sequence length="158" mass="18466">MRKINFEKCRPRPGTLSSHGAVYTYFLLFVLTYFTDGPSPRRLPEGPHRRSGKSDGRRRVVNGSLFLRFLLRCARIPQPPDACRGRSYRLPPRPRTIRTRDLTHTIVTIYVCSYFVLRISRARSRTHYAPIGTRRGRGERRQGEARLRTAPLHRRHRG</sequence>
<gene>
    <name evidence="3" type="ORF">DBV15_03561</name>
</gene>
<feature type="transmembrane region" description="Helical" evidence="2">
    <location>
        <begin position="16"/>
        <end position="34"/>
    </location>
</feature>
<protein>
    <submittedName>
        <fullName evidence="3">Uncharacterized protein</fullName>
    </submittedName>
</protein>
<dbReference type="AlphaFoldDB" id="A0A4S2L0T5"/>
<keyword evidence="4" id="KW-1185">Reference proteome</keyword>
<organism evidence="3 4">
    <name type="scientific">Temnothorax longispinosus</name>
    <dbReference type="NCBI Taxonomy" id="300112"/>
    <lineage>
        <taxon>Eukaryota</taxon>
        <taxon>Metazoa</taxon>
        <taxon>Ecdysozoa</taxon>
        <taxon>Arthropoda</taxon>
        <taxon>Hexapoda</taxon>
        <taxon>Insecta</taxon>
        <taxon>Pterygota</taxon>
        <taxon>Neoptera</taxon>
        <taxon>Endopterygota</taxon>
        <taxon>Hymenoptera</taxon>
        <taxon>Apocrita</taxon>
        <taxon>Aculeata</taxon>
        <taxon>Formicoidea</taxon>
        <taxon>Formicidae</taxon>
        <taxon>Myrmicinae</taxon>
        <taxon>Temnothorax</taxon>
    </lineage>
</organism>
<proteinExistence type="predicted"/>
<accession>A0A4S2L0T5</accession>
<evidence type="ECO:0000313" key="3">
    <source>
        <dbReference type="EMBL" id="TGZ53957.1"/>
    </source>
</evidence>
<keyword evidence="2" id="KW-1133">Transmembrane helix</keyword>
<keyword evidence="2" id="KW-0472">Membrane</keyword>
<dbReference type="EMBL" id="QBLH01000871">
    <property type="protein sequence ID" value="TGZ53957.1"/>
    <property type="molecule type" value="Genomic_DNA"/>
</dbReference>
<reference evidence="3 4" key="1">
    <citation type="journal article" date="2019" name="Philos. Trans. R. Soc. Lond., B, Biol. Sci.">
        <title>Ant behaviour and brain gene expression of defending hosts depend on the ecological success of the intruding social parasite.</title>
        <authorList>
            <person name="Kaur R."/>
            <person name="Stoldt M."/>
            <person name="Jongepier E."/>
            <person name="Feldmeyer B."/>
            <person name="Menzel F."/>
            <person name="Bornberg-Bauer E."/>
            <person name="Foitzik S."/>
        </authorList>
    </citation>
    <scope>NUCLEOTIDE SEQUENCE [LARGE SCALE GENOMIC DNA]</scope>
    <source>
        <tissue evidence="3">Whole body</tissue>
    </source>
</reference>
<evidence type="ECO:0000256" key="2">
    <source>
        <dbReference type="SAM" id="Phobius"/>
    </source>
</evidence>
<keyword evidence="2" id="KW-0812">Transmembrane</keyword>
<comment type="caution">
    <text evidence="3">The sequence shown here is derived from an EMBL/GenBank/DDBJ whole genome shotgun (WGS) entry which is preliminary data.</text>
</comment>
<evidence type="ECO:0000256" key="1">
    <source>
        <dbReference type="SAM" id="MobiDB-lite"/>
    </source>
</evidence>
<dbReference type="Proteomes" id="UP000310200">
    <property type="component" value="Unassembled WGS sequence"/>
</dbReference>
<feature type="transmembrane region" description="Helical" evidence="2">
    <location>
        <begin position="102"/>
        <end position="119"/>
    </location>
</feature>
<feature type="non-terminal residue" evidence="3">
    <location>
        <position position="158"/>
    </location>
</feature>
<name>A0A4S2L0T5_9HYME</name>